<sequence>MPLLCISLLALLFLPPSLSCNSSRANVLRDNFRAVEETLLNSATRNISALVSNFSCHLRRPKLENCTANKNEANIVNTLLILACKIQNLGLSQTKVLGGSIRASIDCQCPTKSPDGEHKRKKKVTRRRRNAKRMRKKLCKANAILLSMRQCYEILNTLSMDT</sequence>
<reference evidence="3 4" key="1">
    <citation type="submission" date="2018-11" db="EMBL/GenBank/DDBJ databases">
        <authorList>
            <person name="Lopez-Roques C."/>
            <person name="Donnadieu C."/>
            <person name="Bouchez O."/>
            <person name="Klopp C."/>
            <person name="Cabau C."/>
            <person name="Zahm M."/>
        </authorList>
    </citation>
    <scope>NUCLEOTIDE SEQUENCE [LARGE SCALE GENOMIC DNA]</scope>
    <source>
        <strain evidence="3">RS831</strain>
        <tissue evidence="3">Whole body</tissue>
    </source>
</reference>
<protein>
    <recommendedName>
        <fullName evidence="5">Interleukin-7</fullName>
    </recommendedName>
</protein>
<organism evidence="3 4">
    <name type="scientific">Oryzias javanicus</name>
    <name type="common">Javanese ricefish</name>
    <name type="synonym">Aplocheilus javanicus</name>
    <dbReference type="NCBI Taxonomy" id="123683"/>
    <lineage>
        <taxon>Eukaryota</taxon>
        <taxon>Metazoa</taxon>
        <taxon>Chordata</taxon>
        <taxon>Craniata</taxon>
        <taxon>Vertebrata</taxon>
        <taxon>Euteleostomi</taxon>
        <taxon>Actinopterygii</taxon>
        <taxon>Neopterygii</taxon>
        <taxon>Teleostei</taxon>
        <taxon>Neoteleostei</taxon>
        <taxon>Acanthomorphata</taxon>
        <taxon>Ovalentaria</taxon>
        <taxon>Atherinomorphae</taxon>
        <taxon>Beloniformes</taxon>
        <taxon>Adrianichthyidae</taxon>
        <taxon>Oryziinae</taxon>
        <taxon>Oryzias</taxon>
    </lineage>
</organism>
<dbReference type="AlphaFoldDB" id="A0A437C959"/>
<dbReference type="EMBL" id="CM012456">
    <property type="protein sequence ID" value="RVE58911.1"/>
    <property type="molecule type" value="Genomic_DNA"/>
</dbReference>
<keyword evidence="2" id="KW-0732">Signal</keyword>
<dbReference type="Proteomes" id="UP000283210">
    <property type="component" value="Chromosome 20"/>
</dbReference>
<feature type="chain" id="PRO_5018991634" description="Interleukin-7" evidence="2">
    <location>
        <begin position="20"/>
        <end position="162"/>
    </location>
</feature>
<proteinExistence type="predicted"/>
<evidence type="ECO:0000313" key="4">
    <source>
        <dbReference type="Proteomes" id="UP000283210"/>
    </source>
</evidence>
<evidence type="ECO:0000256" key="2">
    <source>
        <dbReference type="SAM" id="SignalP"/>
    </source>
</evidence>
<evidence type="ECO:0000256" key="1">
    <source>
        <dbReference type="SAM" id="MobiDB-lite"/>
    </source>
</evidence>
<dbReference type="OMA" id="ICCSCRE"/>
<name>A0A437C959_ORYJA</name>
<dbReference type="OrthoDB" id="8937089at2759"/>
<feature type="region of interest" description="Disordered" evidence="1">
    <location>
        <begin position="112"/>
        <end position="132"/>
    </location>
</feature>
<gene>
    <name evidence="3" type="ORF">OJAV_G00199050</name>
</gene>
<keyword evidence="4" id="KW-1185">Reference proteome</keyword>
<evidence type="ECO:0000313" key="3">
    <source>
        <dbReference type="EMBL" id="RVE58911.1"/>
    </source>
</evidence>
<reference evidence="3 4" key="2">
    <citation type="submission" date="2019-01" db="EMBL/GenBank/DDBJ databases">
        <title>A chromosome length genome reference of the Java medaka (oryzias javanicus).</title>
        <authorList>
            <person name="Herpin A."/>
            <person name="Takehana Y."/>
            <person name="Naruse K."/>
            <person name="Ansai S."/>
            <person name="Kawaguchi M."/>
        </authorList>
    </citation>
    <scope>NUCLEOTIDE SEQUENCE [LARGE SCALE GENOMIC DNA]</scope>
    <source>
        <strain evidence="3">RS831</strain>
        <tissue evidence="3">Whole body</tissue>
    </source>
</reference>
<accession>A0A437C959</accession>
<feature type="compositionally biased region" description="Basic residues" evidence="1">
    <location>
        <begin position="119"/>
        <end position="132"/>
    </location>
</feature>
<evidence type="ECO:0008006" key="5">
    <source>
        <dbReference type="Google" id="ProtNLM"/>
    </source>
</evidence>
<feature type="signal peptide" evidence="2">
    <location>
        <begin position="1"/>
        <end position="19"/>
    </location>
</feature>